<dbReference type="Pfam" id="PF01522">
    <property type="entry name" value="Polysacc_deac_1"/>
    <property type="match status" value="1"/>
</dbReference>
<dbReference type="GO" id="GO:0016810">
    <property type="term" value="F:hydrolase activity, acting on carbon-nitrogen (but not peptide) bonds"/>
    <property type="evidence" value="ECO:0007669"/>
    <property type="project" value="InterPro"/>
</dbReference>
<comment type="caution">
    <text evidence="5">The sequence shown here is derived from an EMBL/GenBank/DDBJ whole genome shotgun (WGS) entry which is preliminary data.</text>
</comment>
<comment type="subcellular location">
    <subcellularLocation>
        <location evidence="1">Secreted</location>
    </subcellularLocation>
</comment>
<evidence type="ECO:0000313" key="6">
    <source>
        <dbReference type="Proteomes" id="UP000317646"/>
    </source>
</evidence>
<feature type="region of interest" description="Disordered" evidence="3">
    <location>
        <begin position="1"/>
        <end position="23"/>
    </location>
</feature>
<evidence type="ECO:0000259" key="4">
    <source>
        <dbReference type="PROSITE" id="PS51677"/>
    </source>
</evidence>
<sequence>MSSAFWAETGPRAPDPGPGSQLGSQSPATILLLQYSSSLILFSFLQTAMPFAWRRALDRLDEHLALARLAARPERPALLAFMFHVLFEDEAAMDRHEVDPQQRITVGMFEEFVAYFVAHGYAFVTPADVLRGLDPAGKYALLTFDDGYYNNRLALPVLRRYGVPATFFISTHHVEAGRAFWWDVVYRHRQRQPLPPAAQAAEYALLKQLRHPEVDQYLVDQFGPGALVPVGDLDRPFTPAELREFASAPEVNLGNHTHHHAVLTNYAPAAAAAELVACQEALARLLGAPASAVAYPNGNASAAVRAAAVGAGLRLGTTVRAGKNYLPFARYGVDVLLLNRFLLWGGPDVARQCALFRTDFHLKERLRFWRRA</sequence>
<dbReference type="GO" id="GO:0005576">
    <property type="term" value="C:extracellular region"/>
    <property type="evidence" value="ECO:0007669"/>
    <property type="project" value="UniProtKB-SubCell"/>
</dbReference>
<keyword evidence="2" id="KW-0732">Signal</keyword>
<reference evidence="5 6" key="1">
    <citation type="journal article" date="2019" name="Environ. Microbiol.">
        <title>Species interactions and distinct microbial communities in high Arctic permafrost affected cryosols are associated with the CH4 and CO2 gas fluxes.</title>
        <authorList>
            <person name="Altshuler I."/>
            <person name="Hamel J."/>
            <person name="Turney S."/>
            <person name="Magnuson E."/>
            <person name="Levesque R."/>
            <person name="Greer C."/>
            <person name="Whyte L.G."/>
        </authorList>
    </citation>
    <scope>NUCLEOTIDE SEQUENCE [LARGE SCALE GENOMIC DNA]</scope>
    <source>
        <strain evidence="5 6">S9.2P</strain>
    </source>
</reference>
<evidence type="ECO:0000256" key="3">
    <source>
        <dbReference type="SAM" id="MobiDB-lite"/>
    </source>
</evidence>
<evidence type="ECO:0000256" key="1">
    <source>
        <dbReference type="ARBA" id="ARBA00004613"/>
    </source>
</evidence>
<evidence type="ECO:0000256" key="2">
    <source>
        <dbReference type="ARBA" id="ARBA00022729"/>
    </source>
</evidence>
<dbReference type="PANTHER" id="PTHR34216:SF3">
    <property type="entry name" value="POLY-BETA-1,6-N-ACETYL-D-GLUCOSAMINE N-DEACETYLASE"/>
    <property type="match status" value="1"/>
</dbReference>
<name>A0A502GVZ4_9BACT</name>
<proteinExistence type="predicted"/>
<dbReference type="PANTHER" id="PTHR34216">
    <property type="match status" value="1"/>
</dbReference>
<dbReference type="EMBL" id="RCYZ01000005">
    <property type="protein sequence ID" value="TPG65568.1"/>
    <property type="molecule type" value="Genomic_DNA"/>
</dbReference>
<keyword evidence="6" id="KW-1185">Reference proteome</keyword>
<dbReference type="PROSITE" id="PS51677">
    <property type="entry name" value="NODB"/>
    <property type="match status" value="1"/>
</dbReference>
<dbReference type="Gene3D" id="3.20.20.370">
    <property type="entry name" value="Glycoside hydrolase/deacetylase"/>
    <property type="match status" value="1"/>
</dbReference>
<dbReference type="Proteomes" id="UP000317646">
    <property type="component" value="Unassembled WGS sequence"/>
</dbReference>
<gene>
    <name evidence="5" type="ORF">EAH73_14010</name>
</gene>
<dbReference type="GO" id="GO:0005975">
    <property type="term" value="P:carbohydrate metabolic process"/>
    <property type="evidence" value="ECO:0007669"/>
    <property type="project" value="InterPro"/>
</dbReference>
<organism evidence="5 6">
    <name type="scientific">Hymenobacter nivis</name>
    <dbReference type="NCBI Taxonomy" id="1850093"/>
    <lineage>
        <taxon>Bacteria</taxon>
        <taxon>Pseudomonadati</taxon>
        <taxon>Bacteroidota</taxon>
        <taxon>Cytophagia</taxon>
        <taxon>Cytophagales</taxon>
        <taxon>Hymenobacteraceae</taxon>
        <taxon>Hymenobacter</taxon>
    </lineage>
</organism>
<dbReference type="InterPro" id="IPR002509">
    <property type="entry name" value="NODB_dom"/>
</dbReference>
<dbReference type="InterPro" id="IPR051398">
    <property type="entry name" value="Polysacch_Deacetylase"/>
</dbReference>
<dbReference type="SUPFAM" id="SSF88713">
    <property type="entry name" value="Glycoside hydrolase/deacetylase"/>
    <property type="match status" value="1"/>
</dbReference>
<dbReference type="CDD" id="cd10918">
    <property type="entry name" value="CE4_NodB_like_5s_6s"/>
    <property type="match status" value="1"/>
</dbReference>
<evidence type="ECO:0000313" key="5">
    <source>
        <dbReference type="EMBL" id="TPG65568.1"/>
    </source>
</evidence>
<accession>A0A502GVZ4</accession>
<dbReference type="AlphaFoldDB" id="A0A502GVZ4"/>
<feature type="domain" description="NodB homology" evidence="4">
    <location>
        <begin position="138"/>
        <end position="372"/>
    </location>
</feature>
<protein>
    <recommendedName>
        <fullName evidence="4">NodB homology domain-containing protein</fullName>
    </recommendedName>
</protein>
<dbReference type="InterPro" id="IPR011330">
    <property type="entry name" value="Glyco_hydro/deAcase_b/a-brl"/>
</dbReference>